<dbReference type="SUPFAM" id="SSF48403">
    <property type="entry name" value="Ankyrin repeat"/>
    <property type="match status" value="1"/>
</dbReference>
<dbReference type="Gene3D" id="1.10.750.20">
    <property type="entry name" value="SOCS box"/>
    <property type="match status" value="1"/>
</dbReference>
<dbReference type="InterPro" id="IPR002110">
    <property type="entry name" value="Ankyrin_rpt"/>
</dbReference>
<dbReference type="FunFam" id="1.10.750.20:FF:000001">
    <property type="entry name" value="Ankyrin repeat and SOCS box containing 1"/>
    <property type="match status" value="1"/>
</dbReference>
<keyword evidence="7" id="KW-1185">Reference proteome</keyword>
<dbReference type="PROSITE" id="PS50297">
    <property type="entry name" value="ANK_REP_REGION"/>
    <property type="match status" value="5"/>
</dbReference>
<dbReference type="SMART" id="SM00248">
    <property type="entry name" value="ANK"/>
    <property type="match status" value="11"/>
</dbReference>
<dbReference type="InterPro" id="IPR036036">
    <property type="entry name" value="SOCS_box-like_dom_sf"/>
</dbReference>
<dbReference type="InterPro" id="IPR036770">
    <property type="entry name" value="Ankyrin_rpt-contain_sf"/>
</dbReference>
<feature type="repeat" description="ANK" evidence="4">
    <location>
        <begin position="179"/>
        <end position="211"/>
    </location>
</feature>
<dbReference type="SMART" id="SM00253">
    <property type="entry name" value="SOCS"/>
    <property type="match status" value="1"/>
</dbReference>
<feature type="repeat" description="ANK" evidence="4">
    <location>
        <begin position="150"/>
        <end position="178"/>
    </location>
</feature>
<dbReference type="OMA" id="GQENFTG"/>
<dbReference type="Pfam" id="PF07525">
    <property type="entry name" value="SOCS_box"/>
    <property type="match status" value="1"/>
</dbReference>
<dbReference type="InParanoid" id="H3DJE7"/>
<dbReference type="GeneTree" id="ENSGT00940000156550"/>
<dbReference type="Pfam" id="PF00023">
    <property type="entry name" value="Ank"/>
    <property type="match status" value="1"/>
</dbReference>
<feature type="repeat" description="ANK" evidence="4">
    <location>
        <begin position="321"/>
        <end position="348"/>
    </location>
</feature>
<dbReference type="Gene3D" id="1.25.40.20">
    <property type="entry name" value="Ankyrin repeat-containing domain"/>
    <property type="match status" value="2"/>
</dbReference>
<comment type="pathway">
    <text evidence="1">Protein modification; protein ubiquitination.</text>
</comment>
<evidence type="ECO:0000313" key="6">
    <source>
        <dbReference type="Ensembl" id="ENSTNIP00000020643.1"/>
    </source>
</evidence>
<keyword evidence="2" id="KW-0677">Repeat</keyword>
<dbReference type="PRINTS" id="PR01415">
    <property type="entry name" value="ANKYRIN"/>
</dbReference>
<feature type="repeat" description="ANK" evidence="4">
    <location>
        <begin position="114"/>
        <end position="146"/>
    </location>
</feature>
<dbReference type="PROSITE" id="PS50088">
    <property type="entry name" value="ANK_REPEAT"/>
    <property type="match status" value="6"/>
</dbReference>
<dbReference type="SUPFAM" id="SSF158235">
    <property type="entry name" value="SOCS box-like"/>
    <property type="match status" value="1"/>
</dbReference>
<reference evidence="6" key="3">
    <citation type="submission" date="2025-09" db="UniProtKB">
        <authorList>
            <consortium name="Ensembl"/>
        </authorList>
    </citation>
    <scope>IDENTIFICATION</scope>
</reference>
<dbReference type="GO" id="GO:0035556">
    <property type="term" value="P:intracellular signal transduction"/>
    <property type="evidence" value="ECO:0007669"/>
    <property type="project" value="InterPro"/>
</dbReference>
<evidence type="ECO:0000256" key="1">
    <source>
        <dbReference type="ARBA" id="ARBA00004906"/>
    </source>
</evidence>
<dbReference type="InterPro" id="IPR001496">
    <property type="entry name" value="SOCS_box"/>
</dbReference>
<evidence type="ECO:0000256" key="2">
    <source>
        <dbReference type="ARBA" id="ARBA00022737"/>
    </source>
</evidence>
<dbReference type="HOGENOM" id="CLU_023739_1_0_1"/>
<dbReference type="PROSITE" id="PS50225">
    <property type="entry name" value="SOCS"/>
    <property type="match status" value="1"/>
</dbReference>
<dbReference type="PANTHER" id="PTHR24198:SF176">
    <property type="entry name" value="ANKYRIN REPEAT AND SOCS BOX CONTAINING 14"/>
    <property type="match status" value="1"/>
</dbReference>
<dbReference type="STRING" id="99883.ENSTNIP00000020643"/>
<feature type="repeat" description="ANK" evidence="4">
    <location>
        <begin position="48"/>
        <end position="80"/>
    </location>
</feature>
<feature type="domain" description="SOCS box" evidence="5">
    <location>
        <begin position="459"/>
        <end position="507"/>
    </location>
</feature>
<reference evidence="7" key="1">
    <citation type="journal article" date="2004" name="Nature">
        <title>Genome duplication in the teleost fish Tetraodon nigroviridis reveals the early vertebrate proto-karyotype.</title>
        <authorList>
            <person name="Jaillon O."/>
            <person name="Aury J.-M."/>
            <person name="Brunet F."/>
            <person name="Petit J.-L."/>
            <person name="Stange-Thomann N."/>
            <person name="Mauceli E."/>
            <person name="Bouneau L."/>
            <person name="Fischer C."/>
            <person name="Ozouf-Costaz C."/>
            <person name="Bernot A."/>
            <person name="Nicaud S."/>
            <person name="Jaffe D."/>
            <person name="Fisher S."/>
            <person name="Lutfalla G."/>
            <person name="Dossat C."/>
            <person name="Segurens B."/>
            <person name="Dasilva C."/>
            <person name="Salanoubat M."/>
            <person name="Levy M."/>
            <person name="Boudet N."/>
            <person name="Castellano S."/>
            <person name="Anthouard V."/>
            <person name="Jubin C."/>
            <person name="Castelli V."/>
            <person name="Katinka M."/>
            <person name="Vacherie B."/>
            <person name="Biemont C."/>
            <person name="Skalli Z."/>
            <person name="Cattolico L."/>
            <person name="Poulain J."/>
            <person name="De Berardinis V."/>
            <person name="Cruaud C."/>
            <person name="Duprat S."/>
            <person name="Brottier P."/>
            <person name="Coutanceau J.-P."/>
            <person name="Gouzy J."/>
            <person name="Parra G."/>
            <person name="Lardier G."/>
            <person name="Chapple C."/>
            <person name="McKernan K.J."/>
            <person name="McEwan P."/>
            <person name="Bosak S."/>
            <person name="Kellis M."/>
            <person name="Volff J.-N."/>
            <person name="Guigo R."/>
            <person name="Zody M.C."/>
            <person name="Mesirov J."/>
            <person name="Lindblad-Toh K."/>
            <person name="Birren B."/>
            <person name="Nusbaum C."/>
            <person name="Kahn D."/>
            <person name="Robinson-Rechavi M."/>
            <person name="Laudet V."/>
            <person name="Schachter V."/>
            <person name="Quetier F."/>
            <person name="Saurin W."/>
            <person name="Scarpelli C."/>
            <person name="Wincker P."/>
            <person name="Lander E.S."/>
            <person name="Weissenbach J."/>
            <person name="Roest Crollius H."/>
        </authorList>
    </citation>
    <scope>NUCLEOTIDE SEQUENCE [LARGE SCALE GENOMIC DNA]</scope>
</reference>
<dbReference type="GO" id="GO:0005737">
    <property type="term" value="C:cytoplasm"/>
    <property type="evidence" value="ECO:0007669"/>
    <property type="project" value="TreeGrafter"/>
</dbReference>
<dbReference type="Ensembl" id="ENSTNIT00000020876.1">
    <property type="protein sequence ID" value="ENSTNIP00000020643.1"/>
    <property type="gene ID" value="ENSTNIG00000017499.1"/>
</dbReference>
<keyword evidence="3 4" id="KW-0040">ANK repeat</keyword>
<evidence type="ECO:0000256" key="4">
    <source>
        <dbReference type="PROSITE-ProRule" id="PRU00023"/>
    </source>
</evidence>
<accession>H3DJE7</accession>
<reference evidence="6" key="2">
    <citation type="submission" date="2025-08" db="UniProtKB">
        <authorList>
            <consortium name="Ensembl"/>
        </authorList>
    </citation>
    <scope>IDENTIFICATION</scope>
</reference>
<proteinExistence type="predicted"/>
<evidence type="ECO:0000313" key="7">
    <source>
        <dbReference type="Proteomes" id="UP000007303"/>
    </source>
</evidence>
<feature type="repeat" description="ANK" evidence="4">
    <location>
        <begin position="244"/>
        <end position="276"/>
    </location>
</feature>
<evidence type="ECO:0000256" key="3">
    <source>
        <dbReference type="ARBA" id="ARBA00023043"/>
    </source>
</evidence>
<dbReference type="Proteomes" id="UP000007303">
    <property type="component" value="Unassembled WGS sequence"/>
</dbReference>
<dbReference type="SMART" id="SM00969">
    <property type="entry name" value="SOCS_box"/>
    <property type="match status" value="1"/>
</dbReference>
<dbReference type="AlphaFoldDB" id="H3DJE7"/>
<evidence type="ECO:0000259" key="5">
    <source>
        <dbReference type="PROSITE" id="PS50225"/>
    </source>
</evidence>
<dbReference type="PANTHER" id="PTHR24198">
    <property type="entry name" value="ANKYRIN REPEAT AND PROTEIN KINASE DOMAIN-CONTAINING PROTEIN"/>
    <property type="match status" value="1"/>
</dbReference>
<organism evidence="6 7">
    <name type="scientific">Tetraodon nigroviridis</name>
    <name type="common">Spotted green pufferfish</name>
    <name type="synonym">Chelonodon nigroviridis</name>
    <dbReference type="NCBI Taxonomy" id="99883"/>
    <lineage>
        <taxon>Eukaryota</taxon>
        <taxon>Metazoa</taxon>
        <taxon>Chordata</taxon>
        <taxon>Craniata</taxon>
        <taxon>Vertebrata</taxon>
        <taxon>Euteleostomi</taxon>
        <taxon>Actinopterygii</taxon>
        <taxon>Neopterygii</taxon>
        <taxon>Teleostei</taxon>
        <taxon>Neoteleostei</taxon>
        <taxon>Acanthomorphata</taxon>
        <taxon>Eupercaria</taxon>
        <taxon>Tetraodontiformes</taxon>
        <taxon>Tetradontoidea</taxon>
        <taxon>Tetraodontidae</taxon>
        <taxon>Tetraodon</taxon>
    </lineage>
</organism>
<protein>
    <submittedName>
        <fullName evidence="6">Ankyrin repeat and SOCS box containing 14</fullName>
    </submittedName>
</protein>
<dbReference type="UniPathway" id="UPA00143"/>
<dbReference type="GO" id="GO:0016567">
    <property type="term" value="P:protein ubiquitination"/>
    <property type="evidence" value="ECO:0007669"/>
    <property type="project" value="UniProtKB-UniPathway"/>
</dbReference>
<sequence>VRQREKLRHADSRGWSPLHEAAVQTNHNVLELVFTASGPESVQGRTRLGQTPLFLAAERGLMENVSFLLQHGADPDSLDQVQDSPLIAAIRSDCKDLVQLLLLQGAKVDQEVCHGRRPLHEASRLGRAALVTLLLEAGAHPDPRSHYGLPLALAAQGGHHQVVEALLDKGADVQSQAHDDASGLYEASASGDPAVIGLLLERGADANVAKNTGHMPIHRVAHRGHLEALKLLIPVTCKAEVSESGMSPLHSAAAGGHSQCLKALLDAGYDPNYMLQPWVRRSYDDERKSALFFAVSNNDVAATELLLEAGAMTNQDPVKCLQVALRLGNYELINLLLRFGANVNYYCRVNTTHFPSALQYALKDEVVLRMLCNYGYDVQRCFDCPYGNSAHIPEGYEGWSNSVIKDTLFCEVITVSWLKHLSGQVVCILLDYVDHVTLCSKLKGAVMEHQQWPHICWLQENARRLKHLCRLRIRRCLGRLRLRSPVFMSFLPLPRRLKDYILYREYDMHDQKSGIS</sequence>
<name>H3DJE7_TETNG</name>
<dbReference type="Pfam" id="PF12796">
    <property type="entry name" value="Ank_2"/>
    <property type="match status" value="2"/>
</dbReference>